<comment type="similarity">
    <text evidence="3">Belongs to the Tim17/Tim22/Tim23 family.</text>
</comment>
<sequence>MEEYNREPCPWRIVDDCGGAFAMGCVGGSLFHAVRQGYKAPKGISSRLSDALVGLRTGGPKVG</sequence>
<evidence type="ECO:0000256" key="8">
    <source>
        <dbReference type="ARBA" id="ARBA00022989"/>
    </source>
</evidence>
<reference evidence="13" key="1">
    <citation type="submission" date="2022-11" db="UniProtKB">
        <authorList>
            <consortium name="WormBaseParasite"/>
        </authorList>
    </citation>
    <scope>IDENTIFICATION</scope>
</reference>
<name>A0A915KGE1_ROMCU</name>
<keyword evidence="5" id="KW-0812">Transmembrane</keyword>
<dbReference type="GO" id="GO:0008320">
    <property type="term" value="F:protein transmembrane transporter activity"/>
    <property type="evidence" value="ECO:0007669"/>
    <property type="project" value="TreeGrafter"/>
</dbReference>
<evidence type="ECO:0000313" key="13">
    <source>
        <dbReference type="WBParaSite" id="nRc.2.0.1.t37041-RA"/>
    </source>
</evidence>
<dbReference type="Proteomes" id="UP000887565">
    <property type="component" value="Unplaced"/>
</dbReference>
<evidence type="ECO:0000256" key="10">
    <source>
        <dbReference type="ARBA" id="ARBA00023128"/>
    </source>
</evidence>
<dbReference type="GO" id="GO:0030150">
    <property type="term" value="P:protein import into mitochondrial matrix"/>
    <property type="evidence" value="ECO:0007669"/>
    <property type="project" value="TreeGrafter"/>
</dbReference>
<keyword evidence="9" id="KW-0811">Translocation</keyword>
<comment type="subcellular location">
    <subcellularLocation>
        <location evidence="2">Mitochondrion inner membrane</location>
        <topology evidence="2">Multi-pass membrane protein</topology>
    </subcellularLocation>
</comment>
<evidence type="ECO:0000256" key="1">
    <source>
        <dbReference type="ARBA" id="ARBA00002959"/>
    </source>
</evidence>
<accession>A0A915KGE1</accession>
<keyword evidence="12" id="KW-1185">Reference proteome</keyword>
<evidence type="ECO:0000256" key="2">
    <source>
        <dbReference type="ARBA" id="ARBA00004448"/>
    </source>
</evidence>
<keyword evidence="6" id="KW-0999">Mitochondrion inner membrane</keyword>
<evidence type="ECO:0000256" key="3">
    <source>
        <dbReference type="ARBA" id="ARBA00008444"/>
    </source>
</evidence>
<keyword evidence="11" id="KW-0472">Membrane</keyword>
<keyword evidence="10" id="KW-0496">Mitochondrion</keyword>
<evidence type="ECO:0000256" key="9">
    <source>
        <dbReference type="ARBA" id="ARBA00023010"/>
    </source>
</evidence>
<dbReference type="GO" id="GO:0005744">
    <property type="term" value="C:TIM23 mitochondrial import inner membrane translocase complex"/>
    <property type="evidence" value="ECO:0007669"/>
    <property type="project" value="TreeGrafter"/>
</dbReference>
<keyword evidence="8" id="KW-1133">Transmembrane helix</keyword>
<evidence type="ECO:0000256" key="5">
    <source>
        <dbReference type="ARBA" id="ARBA00022692"/>
    </source>
</evidence>
<comment type="function">
    <text evidence="1">Essential component of the TIM23 complex, a complex that mediates the translocation of transit peptide-containing proteins across the mitochondrial inner membrane.</text>
</comment>
<evidence type="ECO:0000256" key="11">
    <source>
        <dbReference type="ARBA" id="ARBA00023136"/>
    </source>
</evidence>
<organism evidence="12 13">
    <name type="scientific">Romanomermis culicivorax</name>
    <name type="common">Nematode worm</name>
    <dbReference type="NCBI Taxonomy" id="13658"/>
    <lineage>
        <taxon>Eukaryota</taxon>
        <taxon>Metazoa</taxon>
        <taxon>Ecdysozoa</taxon>
        <taxon>Nematoda</taxon>
        <taxon>Enoplea</taxon>
        <taxon>Dorylaimia</taxon>
        <taxon>Mermithida</taxon>
        <taxon>Mermithoidea</taxon>
        <taxon>Mermithidae</taxon>
        <taxon>Romanomermis</taxon>
    </lineage>
</organism>
<dbReference type="PANTHER" id="PTHR10485:SF0">
    <property type="entry name" value="AT05822P-RELATED"/>
    <property type="match status" value="1"/>
</dbReference>
<proteinExistence type="inferred from homology"/>
<evidence type="ECO:0000256" key="6">
    <source>
        <dbReference type="ARBA" id="ARBA00022792"/>
    </source>
</evidence>
<protein>
    <submittedName>
        <fullName evidence="13">Uncharacterized protein</fullName>
    </submittedName>
</protein>
<keyword evidence="4" id="KW-0813">Transport</keyword>
<dbReference type="WBParaSite" id="nRc.2.0.1.t37041-RA">
    <property type="protein sequence ID" value="nRc.2.0.1.t37041-RA"/>
    <property type="gene ID" value="nRc.2.0.1.g37041"/>
</dbReference>
<dbReference type="PANTHER" id="PTHR10485">
    <property type="entry name" value="MITOCHONDRIAL IMPORT INNER MEMBRANE TRANSLOCASE SUBUNIT TIM-17"/>
    <property type="match status" value="1"/>
</dbReference>
<dbReference type="OMA" id="RREFDSH"/>
<evidence type="ECO:0000256" key="7">
    <source>
        <dbReference type="ARBA" id="ARBA00022927"/>
    </source>
</evidence>
<keyword evidence="7" id="KW-0653">Protein transport</keyword>
<evidence type="ECO:0000313" key="12">
    <source>
        <dbReference type="Proteomes" id="UP000887565"/>
    </source>
</evidence>
<evidence type="ECO:0000256" key="4">
    <source>
        <dbReference type="ARBA" id="ARBA00022448"/>
    </source>
</evidence>
<dbReference type="AlphaFoldDB" id="A0A915KGE1"/>